<evidence type="ECO:0000313" key="1">
    <source>
        <dbReference type="EMBL" id="KAJ3541930.1"/>
    </source>
</evidence>
<reference evidence="1" key="1">
    <citation type="submission" date="2022-08" db="EMBL/GenBank/DDBJ databases">
        <title>Genome Sequence of Fusarium decemcellulare.</title>
        <authorList>
            <person name="Buettner E."/>
        </authorList>
    </citation>
    <scope>NUCLEOTIDE SEQUENCE</scope>
    <source>
        <strain evidence="1">Babe19</strain>
    </source>
</reference>
<proteinExistence type="predicted"/>
<keyword evidence="2" id="KW-1185">Reference proteome</keyword>
<evidence type="ECO:0000313" key="2">
    <source>
        <dbReference type="Proteomes" id="UP001148629"/>
    </source>
</evidence>
<dbReference type="EMBL" id="JANRMS010000324">
    <property type="protein sequence ID" value="KAJ3541930.1"/>
    <property type="molecule type" value="Genomic_DNA"/>
</dbReference>
<accession>A0ACC1SL12</accession>
<gene>
    <name evidence="1" type="ORF">NM208_g4366</name>
</gene>
<comment type="caution">
    <text evidence="1">The sequence shown here is derived from an EMBL/GenBank/DDBJ whole genome shotgun (WGS) entry which is preliminary data.</text>
</comment>
<dbReference type="Proteomes" id="UP001148629">
    <property type="component" value="Unassembled WGS sequence"/>
</dbReference>
<sequence length="945" mass="102779">MKSLTVAVACVAAQGGFIYGFDSGIIATTFGHDSFKLAMYGPSMVNTAYQGAIVSVYNAGQAVGGLTTGYIADKLSRKYTIFLASLLTIIGSILQCAAVNVGMLIAGRLIAGIGCGQLLSVCPIYIAEASSPTNRGFFVGLQGMLIAIGFGLANWVGYAGAFASGNGQWRIPLAMQLPIPCVLCTLVFFIPFSPRWLVLKDRHEDARRVLADLHGKAGDEIYIDHELTQISEQIQLEREQGNLNWSTALKHMFSRKYVRRTLTAAFIVTMGQLSGSSVIQNFQSIFYATVGFTGRTALLISGAYGMMGIIGQVIYLAVIADKWPRTRTLWVGSIILSSMIALCMALSAEFGSKDNQNQAGARAAIASIFIYSMCYAIFFNAMIWVVPSELFPFFLRTKGLAFAVASKSVVAIVLSQITPLAIESVSWRYYSLFIATNLTAAVFYFFFLPETSGKSLEEIAALFGDEVVVSSDPPASKILQEPHVELDEVKHRGTRATDRENVFSAANETHVYSTGILLGVGLLDSVCGMTSTVVNSTLIQTNDVCSDKGLTTPDGVEMTPAQCRSRRGGYINRFDVPAASSDARLSLIDLNPGWVNITKDDTGTPFQYAAEAALQIRDNSVQMVEGLITQGQQHTMSHIGLAEDSTLLRSLKSEGLIAAKSWGFDAGSQSFDAPRNGSLVLGGYDASRIDGGWFTYPIPKANLVRERTCPLQVQITQMSFTVKVGKNETQEQIPVSGGNPLTACIEPYDNQFRFPTPYLTAIKRMLGDDQALIDPRQYHGLYDIEPGLVYDAATNISVSISFTIGNGLTIEIPSYELVRPLRGIDEYGVPQANKSLTEVQVYAQEGLLEGPLYMFVNYENSTFSLARQNTGEAFLDIRSSGTCSSESTLTQRDKGMIAMGVILALLLLGLLGYGIYRWWTALHPNSERDEEELGTLEDDHRSTTP</sequence>
<name>A0ACC1SL12_9HYPO</name>
<organism evidence="1 2">
    <name type="scientific">Fusarium decemcellulare</name>
    <dbReference type="NCBI Taxonomy" id="57161"/>
    <lineage>
        <taxon>Eukaryota</taxon>
        <taxon>Fungi</taxon>
        <taxon>Dikarya</taxon>
        <taxon>Ascomycota</taxon>
        <taxon>Pezizomycotina</taxon>
        <taxon>Sordariomycetes</taxon>
        <taxon>Hypocreomycetidae</taxon>
        <taxon>Hypocreales</taxon>
        <taxon>Nectriaceae</taxon>
        <taxon>Fusarium</taxon>
        <taxon>Fusarium decemcellulare species complex</taxon>
    </lineage>
</organism>
<protein>
    <submittedName>
        <fullName evidence="1">Uncharacterized protein</fullName>
    </submittedName>
</protein>